<evidence type="ECO:0000313" key="2">
    <source>
        <dbReference type="EMBL" id="TDT17067.1"/>
    </source>
</evidence>
<accession>A0A4R7I0K7</accession>
<feature type="compositionally biased region" description="Low complexity" evidence="1">
    <location>
        <begin position="259"/>
        <end position="275"/>
    </location>
</feature>
<organism evidence="2 3">
    <name type="scientific">Ilumatobacter fluminis</name>
    <dbReference type="NCBI Taxonomy" id="467091"/>
    <lineage>
        <taxon>Bacteria</taxon>
        <taxon>Bacillati</taxon>
        <taxon>Actinomycetota</taxon>
        <taxon>Acidimicrobiia</taxon>
        <taxon>Acidimicrobiales</taxon>
        <taxon>Ilumatobacteraceae</taxon>
        <taxon>Ilumatobacter</taxon>
    </lineage>
</organism>
<feature type="compositionally biased region" description="Acidic residues" evidence="1">
    <location>
        <begin position="402"/>
        <end position="422"/>
    </location>
</feature>
<sequence>MGDALTLDTAQVGLTASRLDDLAERARDQAASIETALVTAELSRSSVAIVRELGDELVALARFLTATVEQAELADRFGSSISSEGWFAAMRADWVDAERSLWAGLNDDVGATGLEAGEFSLARSIVALDRSIWMQTAIPPGCRSFGPDAYYTGGGAVRGPDGRLYPIVIPHVDRGDEHYTIDADIPDGIPTAASLDGQDPGWVVVSYRTGVEQVHAEISGVWQTLLSLAFATGLRAPATVDDDHLEAIEIRLGGRPTFVGSTSATGSGGVDVTTGQGIQPHTGPVVDGRIGGRNADGSPRTKPLPTPPASPGTVAHANRHVNAASLVINGLQGVQVALSVNDANHRAYEVILEEHADGRLRARVQTFHLEPRRDTVLVAGWHLFVDDDGALRQSPVKYQTPPDDDAADDGNDDGEPDGDDDPVAVNGLDHDYTPKVPNPAFDTD</sequence>
<dbReference type="EMBL" id="SOAU01000001">
    <property type="protein sequence ID" value="TDT17067.1"/>
    <property type="molecule type" value="Genomic_DNA"/>
</dbReference>
<feature type="region of interest" description="Disordered" evidence="1">
    <location>
        <begin position="259"/>
        <end position="313"/>
    </location>
</feature>
<evidence type="ECO:0000256" key="1">
    <source>
        <dbReference type="SAM" id="MobiDB-lite"/>
    </source>
</evidence>
<proteinExistence type="predicted"/>
<reference evidence="2 3" key="1">
    <citation type="submission" date="2019-03" db="EMBL/GenBank/DDBJ databases">
        <title>Sequencing the genomes of 1000 actinobacteria strains.</title>
        <authorList>
            <person name="Klenk H.-P."/>
        </authorList>
    </citation>
    <scope>NUCLEOTIDE SEQUENCE [LARGE SCALE GENOMIC DNA]</scope>
    <source>
        <strain evidence="2 3">DSM 18936</strain>
    </source>
</reference>
<keyword evidence="3" id="KW-1185">Reference proteome</keyword>
<evidence type="ECO:0000313" key="3">
    <source>
        <dbReference type="Proteomes" id="UP000294558"/>
    </source>
</evidence>
<comment type="caution">
    <text evidence="2">The sequence shown here is derived from an EMBL/GenBank/DDBJ whole genome shotgun (WGS) entry which is preliminary data.</text>
</comment>
<dbReference type="AlphaFoldDB" id="A0A4R7I0K7"/>
<name>A0A4R7I0K7_9ACTN</name>
<protein>
    <submittedName>
        <fullName evidence="2">Uncharacterized protein</fullName>
    </submittedName>
</protein>
<dbReference type="Proteomes" id="UP000294558">
    <property type="component" value="Unassembled WGS sequence"/>
</dbReference>
<feature type="region of interest" description="Disordered" evidence="1">
    <location>
        <begin position="392"/>
        <end position="444"/>
    </location>
</feature>
<dbReference type="RefSeq" id="WP_133869378.1">
    <property type="nucleotide sequence ID" value="NZ_SOAU01000001.1"/>
</dbReference>
<gene>
    <name evidence="2" type="ORF">BDK89_2669</name>
</gene>